<sequence>FLYELKAFIIEVNDYIQQNKFICAIYKLSENVWGSKVQRSARFSELALIKTLPHLQVVTLETDNGSCLAQWVGIEGELL</sequence>
<gene>
    <name evidence="1" type="primary">ORF146105</name>
</gene>
<feature type="non-terminal residue" evidence="1">
    <location>
        <position position="79"/>
    </location>
</feature>
<name>A0A0B7AWQ1_9EUPU</name>
<dbReference type="EMBL" id="HACG01038207">
    <property type="protein sequence ID" value="CEK85072.1"/>
    <property type="molecule type" value="Transcribed_RNA"/>
</dbReference>
<organism evidence="1">
    <name type="scientific">Arion vulgaris</name>
    <dbReference type="NCBI Taxonomy" id="1028688"/>
    <lineage>
        <taxon>Eukaryota</taxon>
        <taxon>Metazoa</taxon>
        <taxon>Spiralia</taxon>
        <taxon>Lophotrochozoa</taxon>
        <taxon>Mollusca</taxon>
        <taxon>Gastropoda</taxon>
        <taxon>Heterobranchia</taxon>
        <taxon>Euthyneura</taxon>
        <taxon>Panpulmonata</taxon>
        <taxon>Eupulmonata</taxon>
        <taxon>Stylommatophora</taxon>
        <taxon>Helicina</taxon>
        <taxon>Arionoidea</taxon>
        <taxon>Arionidae</taxon>
        <taxon>Arion</taxon>
    </lineage>
</organism>
<feature type="non-terminal residue" evidence="1">
    <location>
        <position position="1"/>
    </location>
</feature>
<reference evidence="1" key="1">
    <citation type="submission" date="2014-12" db="EMBL/GenBank/DDBJ databases">
        <title>Insight into the proteome of Arion vulgaris.</title>
        <authorList>
            <person name="Aradska J."/>
            <person name="Bulat T."/>
            <person name="Smidak R."/>
            <person name="Sarate P."/>
            <person name="Gangsoo J."/>
            <person name="Sialana F."/>
            <person name="Bilban M."/>
            <person name="Lubec G."/>
        </authorList>
    </citation>
    <scope>NUCLEOTIDE SEQUENCE</scope>
    <source>
        <tissue evidence="1">Skin</tissue>
    </source>
</reference>
<protein>
    <submittedName>
        <fullName evidence="1">Uncharacterized protein</fullName>
    </submittedName>
</protein>
<accession>A0A0B7AWQ1</accession>
<evidence type="ECO:0000313" key="1">
    <source>
        <dbReference type="EMBL" id="CEK85072.1"/>
    </source>
</evidence>
<proteinExistence type="predicted"/>
<dbReference type="AlphaFoldDB" id="A0A0B7AWQ1"/>